<dbReference type="PATRIC" id="fig|1423782.4.peg.1346"/>
<dbReference type="AlphaFoldDB" id="A0A0R1XH49"/>
<evidence type="ECO:0000313" key="3">
    <source>
        <dbReference type="EMBL" id="KRM29535.1"/>
    </source>
</evidence>
<sequence length="277" mass="31042">MCLLEQFQGAFLLRSGDGEMKTYTGETFFFPHSGKKGVILLHAYTGNSNDVRMLGRQLNWAGYTVCAPLFTGHGGDPREILKKGSPADWQDDTRMAIFHLRDTGVDQIAIFGLSLGGLLATWALEEDPSLLGGGVFASPITTWGDSNVPQYFPTLAEKYYRRVHTEPELISERLACLNERLPAQLNDIKKLARQLAVNLNRIHRPFFIAQGGKDEMIDPNSGAQLRDRLLAQGTPVDFHYYPDATHLLTVNSAHRQLFSDVENYLNNLFEVTNDNQQ</sequence>
<dbReference type="InterPro" id="IPR022742">
    <property type="entry name" value="Hydrolase_4"/>
</dbReference>
<dbReference type="PIRSF" id="PIRSF017388">
    <property type="entry name" value="Esterase_lipase"/>
    <property type="match status" value="1"/>
</dbReference>
<dbReference type="Gene3D" id="3.40.50.1820">
    <property type="entry name" value="alpha/beta hydrolase"/>
    <property type="match status" value="1"/>
</dbReference>
<evidence type="ECO:0000313" key="4">
    <source>
        <dbReference type="Proteomes" id="UP000051412"/>
    </source>
</evidence>
<dbReference type="InterPro" id="IPR029058">
    <property type="entry name" value="AB_hydrolase_fold"/>
</dbReference>
<dbReference type="Proteomes" id="UP000051412">
    <property type="component" value="Unassembled WGS sequence"/>
</dbReference>
<dbReference type="InterPro" id="IPR051044">
    <property type="entry name" value="MAG_DAG_Lipase"/>
</dbReference>
<dbReference type="STRING" id="1423782.FD32_GL001288"/>
<dbReference type="GO" id="GO:0052689">
    <property type="term" value="F:carboxylic ester hydrolase activity"/>
    <property type="evidence" value="ECO:0007669"/>
    <property type="project" value="InterPro"/>
</dbReference>
<feature type="active site" description="Charge relay system" evidence="1">
    <location>
        <position position="214"/>
    </location>
</feature>
<keyword evidence="4" id="KW-1185">Reference proteome</keyword>
<dbReference type="EMBL" id="AZGM01000022">
    <property type="protein sequence ID" value="KRM29535.1"/>
    <property type="molecule type" value="Genomic_DNA"/>
</dbReference>
<feature type="active site" description="Charge relay system" evidence="1">
    <location>
        <position position="246"/>
    </location>
</feature>
<protein>
    <recommendedName>
        <fullName evidence="2">Serine aminopeptidase S33 domain-containing protein</fullName>
    </recommendedName>
</protein>
<name>A0A0R1XH49_9LACO</name>
<reference evidence="3 4" key="1">
    <citation type="journal article" date="2015" name="Genome Announc.">
        <title>Expanding the biotechnology potential of lactobacilli through comparative genomics of 213 strains and associated genera.</title>
        <authorList>
            <person name="Sun Z."/>
            <person name="Harris H.M."/>
            <person name="McCann A."/>
            <person name="Guo C."/>
            <person name="Argimon S."/>
            <person name="Zhang W."/>
            <person name="Yang X."/>
            <person name="Jeffery I.B."/>
            <person name="Cooney J.C."/>
            <person name="Kagawa T.F."/>
            <person name="Liu W."/>
            <person name="Song Y."/>
            <person name="Salvetti E."/>
            <person name="Wrobel A."/>
            <person name="Rasinkangas P."/>
            <person name="Parkhill J."/>
            <person name="Rea M.C."/>
            <person name="O'Sullivan O."/>
            <person name="Ritari J."/>
            <person name="Douillard F.P."/>
            <person name="Paul Ross R."/>
            <person name="Yang R."/>
            <person name="Briner A.E."/>
            <person name="Felis G.E."/>
            <person name="de Vos W.M."/>
            <person name="Barrangou R."/>
            <person name="Klaenhammer T.R."/>
            <person name="Caufield P.W."/>
            <person name="Cui Y."/>
            <person name="Zhang H."/>
            <person name="O'Toole P.W."/>
        </authorList>
    </citation>
    <scope>NUCLEOTIDE SEQUENCE [LARGE SCALE GENOMIC DNA]</scope>
    <source>
        <strain evidence="3 4">DSM 6035</strain>
    </source>
</reference>
<evidence type="ECO:0000259" key="2">
    <source>
        <dbReference type="Pfam" id="PF12146"/>
    </source>
</evidence>
<proteinExistence type="predicted"/>
<organism evidence="3 4">
    <name type="scientific">Limosilactobacillus panis DSM 6035</name>
    <dbReference type="NCBI Taxonomy" id="1423782"/>
    <lineage>
        <taxon>Bacteria</taxon>
        <taxon>Bacillati</taxon>
        <taxon>Bacillota</taxon>
        <taxon>Bacilli</taxon>
        <taxon>Lactobacillales</taxon>
        <taxon>Lactobacillaceae</taxon>
        <taxon>Limosilactobacillus</taxon>
    </lineage>
</organism>
<dbReference type="Pfam" id="PF12146">
    <property type="entry name" value="Hydrolase_4"/>
    <property type="match status" value="1"/>
</dbReference>
<evidence type="ECO:0000256" key="1">
    <source>
        <dbReference type="PIRSR" id="PIRSR017388-1"/>
    </source>
</evidence>
<feature type="active site" description="Nucleophile" evidence="1">
    <location>
        <position position="114"/>
    </location>
</feature>
<dbReference type="InterPro" id="IPR012354">
    <property type="entry name" value="Esterase_lipase"/>
</dbReference>
<accession>A0A0R1XH49</accession>
<comment type="caution">
    <text evidence="3">The sequence shown here is derived from an EMBL/GenBank/DDBJ whole genome shotgun (WGS) entry which is preliminary data.</text>
</comment>
<gene>
    <name evidence="3" type="ORF">FD32_GL001288</name>
</gene>
<feature type="domain" description="Serine aminopeptidase S33" evidence="2">
    <location>
        <begin position="35"/>
        <end position="249"/>
    </location>
</feature>
<dbReference type="PANTHER" id="PTHR11614">
    <property type="entry name" value="PHOSPHOLIPASE-RELATED"/>
    <property type="match status" value="1"/>
</dbReference>
<dbReference type="SUPFAM" id="SSF53474">
    <property type="entry name" value="alpha/beta-Hydrolases"/>
    <property type="match status" value="1"/>
</dbReference>